<evidence type="ECO:0000256" key="1">
    <source>
        <dbReference type="SAM" id="MobiDB-lite"/>
    </source>
</evidence>
<evidence type="ECO:0000313" key="2">
    <source>
        <dbReference type="EMBL" id="CAK9226322.1"/>
    </source>
</evidence>
<gene>
    <name evidence="2" type="ORF">CSSPTR1EN2_LOCUS18181</name>
</gene>
<accession>A0ABP0UNU6</accession>
<feature type="compositionally biased region" description="Polar residues" evidence="1">
    <location>
        <begin position="99"/>
        <end position="118"/>
    </location>
</feature>
<feature type="compositionally biased region" description="Polar residues" evidence="1">
    <location>
        <begin position="45"/>
        <end position="59"/>
    </location>
</feature>
<name>A0ABP0UNU6_9BRYO</name>
<proteinExistence type="predicted"/>
<feature type="region of interest" description="Disordered" evidence="1">
    <location>
        <begin position="26"/>
        <end position="134"/>
    </location>
</feature>
<dbReference type="EMBL" id="OZ019897">
    <property type="protein sequence ID" value="CAK9226322.1"/>
    <property type="molecule type" value="Genomic_DNA"/>
</dbReference>
<keyword evidence="3" id="KW-1185">Reference proteome</keyword>
<protein>
    <submittedName>
        <fullName evidence="2">Uncharacterized protein</fullName>
    </submittedName>
</protein>
<reference evidence="2" key="1">
    <citation type="submission" date="2024-02" db="EMBL/GenBank/DDBJ databases">
        <authorList>
            <consortium name="ELIXIR-Norway"/>
            <consortium name="Elixir Norway"/>
        </authorList>
    </citation>
    <scope>NUCLEOTIDE SEQUENCE</scope>
</reference>
<organism evidence="2 3">
    <name type="scientific">Sphagnum troendelagicum</name>
    <dbReference type="NCBI Taxonomy" id="128251"/>
    <lineage>
        <taxon>Eukaryota</taxon>
        <taxon>Viridiplantae</taxon>
        <taxon>Streptophyta</taxon>
        <taxon>Embryophyta</taxon>
        <taxon>Bryophyta</taxon>
        <taxon>Sphagnophytina</taxon>
        <taxon>Sphagnopsida</taxon>
        <taxon>Sphagnales</taxon>
        <taxon>Sphagnaceae</taxon>
        <taxon>Sphagnum</taxon>
    </lineage>
</organism>
<feature type="compositionally biased region" description="Basic and acidic residues" evidence="1">
    <location>
        <begin position="121"/>
        <end position="134"/>
    </location>
</feature>
<feature type="compositionally biased region" description="Basic and acidic residues" evidence="1">
    <location>
        <begin position="26"/>
        <end position="36"/>
    </location>
</feature>
<dbReference type="Proteomes" id="UP001497512">
    <property type="component" value="Chromosome 5"/>
</dbReference>
<evidence type="ECO:0000313" key="3">
    <source>
        <dbReference type="Proteomes" id="UP001497512"/>
    </source>
</evidence>
<sequence length="134" mass="14323">MMNLCSNSEEQNDPKLNEYRQVAGKVREAGRCDRQKIGKLGGSKPTHNSDGNDSFTSPIPGSDGILSARARFAQPAQDPDSNVTRLAPPELGSAHLRVKNSSDQAPAPSVTSKMQTKSSKGKGEVRKSQSRSDG</sequence>